<evidence type="ECO:0000259" key="1">
    <source>
        <dbReference type="Pfam" id="PF03444"/>
    </source>
</evidence>
<dbReference type="Proteomes" id="UP000546257">
    <property type="component" value="Unassembled WGS sequence"/>
</dbReference>
<dbReference type="GO" id="GO:0003677">
    <property type="term" value="F:DNA binding"/>
    <property type="evidence" value="ECO:0007669"/>
    <property type="project" value="InterPro"/>
</dbReference>
<proteinExistence type="predicted"/>
<keyword evidence="3" id="KW-1185">Reference proteome</keyword>
<gene>
    <name evidence="2" type="ORF">H5V44_06930</name>
</gene>
<reference evidence="2 3" key="1">
    <citation type="submission" date="2020-08" db="EMBL/GenBank/DDBJ databases">
        <authorList>
            <person name="Seo M.-J."/>
        </authorList>
    </citation>
    <scope>NUCLEOTIDE SEQUENCE [LARGE SCALE GENOMIC DNA]</scope>
    <source>
        <strain evidence="2 3">MBLA0160</strain>
    </source>
</reference>
<dbReference type="Pfam" id="PF03444">
    <property type="entry name" value="WHD_HrcA"/>
    <property type="match status" value="1"/>
</dbReference>
<dbReference type="GO" id="GO:0006355">
    <property type="term" value="P:regulation of DNA-templated transcription"/>
    <property type="evidence" value="ECO:0007669"/>
    <property type="project" value="InterPro"/>
</dbReference>
<organism evidence="2 3">
    <name type="scientific">Halobellus ruber</name>
    <dbReference type="NCBI Taxonomy" id="2761102"/>
    <lineage>
        <taxon>Archaea</taxon>
        <taxon>Methanobacteriati</taxon>
        <taxon>Methanobacteriota</taxon>
        <taxon>Stenosarchaea group</taxon>
        <taxon>Halobacteria</taxon>
        <taxon>Halobacteriales</taxon>
        <taxon>Haloferacaceae</taxon>
        <taxon>Halobellus</taxon>
    </lineage>
</organism>
<comment type="caution">
    <text evidence="2">The sequence shown here is derived from an EMBL/GenBank/DDBJ whole genome shotgun (WGS) entry which is preliminary data.</text>
</comment>
<protein>
    <submittedName>
        <fullName evidence="2">HTH domain-containing protein</fullName>
    </submittedName>
</protein>
<name>A0A7J9SLX2_9EURY</name>
<feature type="domain" description="Winged helix-turn-helix transcription repressor HrcA DNA-binding" evidence="1">
    <location>
        <begin position="5"/>
        <end position="81"/>
    </location>
</feature>
<dbReference type="EMBL" id="JACKXD010000002">
    <property type="protein sequence ID" value="MBB6646021.1"/>
    <property type="molecule type" value="Genomic_DNA"/>
</dbReference>
<dbReference type="AlphaFoldDB" id="A0A7J9SLX2"/>
<evidence type="ECO:0000313" key="2">
    <source>
        <dbReference type="EMBL" id="MBB6646021.1"/>
    </source>
</evidence>
<dbReference type="Gene3D" id="1.10.10.10">
    <property type="entry name" value="Winged helix-like DNA-binding domain superfamily/Winged helix DNA-binding domain"/>
    <property type="match status" value="1"/>
</dbReference>
<dbReference type="SUPFAM" id="SSF46785">
    <property type="entry name" value="Winged helix' DNA-binding domain"/>
    <property type="match status" value="1"/>
</dbReference>
<dbReference type="RefSeq" id="WP_185192377.1">
    <property type="nucleotide sequence ID" value="NZ_JACKXD010000002.1"/>
</dbReference>
<dbReference type="InterPro" id="IPR036388">
    <property type="entry name" value="WH-like_DNA-bd_sf"/>
</dbReference>
<evidence type="ECO:0000313" key="3">
    <source>
        <dbReference type="Proteomes" id="UP000546257"/>
    </source>
</evidence>
<sequence>MPTPELSSNQHRILESLVELVDDETQLVGGEELAAALDRNPGTIRNQMQSLSALQLIEGVPGPRGGYKPTAAAYRALDSERLTDPADVLVERNGQALDGVNVEKIDFETVHDPDLCRAEVSLRGPVGALSRGDRVVIGPTPSTELRIWGTVEAVNSGAGTVTLDVDRTATSTEPIAAD</sequence>
<dbReference type="InterPro" id="IPR005104">
    <property type="entry name" value="WHTH_HrcA_DNA-bd"/>
</dbReference>
<accession>A0A7J9SLX2</accession>
<dbReference type="InterPro" id="IPR036390">
    <property type="entry name" value="WH_DNA-bd_sf"/>
</dbReference>